<feature type="region of interest" description="Disordered" evidence="1">
    <location>
        <begin position="454"/>
        <end position="589"/>
    </location>
</feature>
<protein>
    <submittedName>
        <fullName evidence="2">Uncharacterized protein</fullName>
    </submittedName>
</protein>
<feature type="compositionally biased region" description="Acidic residues" evidence="1">
    <location>
        <begin position="1967"/>
        <end position="1979"/>
    </location>
</feature>
<gene>
    <name evidence="2" type="ORF">FA13DRAFT_1715260</name>
</gene>
<accession>A0A4Y7SNU9</accession>
<feature type="region of interest" description="Disordered" evidence="1">
    <location>
        <begin position="1964"/>
        <end position="1985"/>
    </location>
</feature>
<keyword evidence="3" id="KW-1185">Reference proteome</keyword>
<dbReference type="Proteomes" id="UP000298030">
    <property type="component" value="Unassembled WGS sequence"/>
</dbReference>
<feature type="compositionally biased region" description="Basic and acidic residues" evidence="1">
    <location>
        <begin position="980"/>
        <end position="1019"/>
    </location>
</feature>
<feature type="region of interest" description="Disordered" evidence="1">
    <location>
        <begin position="1453"/>
        <end position="1472"/>
    </location>
</feature>
<feature type="region of interest" description="Disordered" evidence="1">
    <location>
        <begin position="90"/>
        <end position="219"/>
    </location>
</feature>
<feature type="compositionally biased region" description="Low complexity" evidence="1">
    <location>
        <begin position="1396"/>
        <end position="1408"/>
    </location>
</feature>
<reference evidence="2 3" key="1">
    <citation type="journal article" date="2019" name="Nat. Ecol. Evol.">
        <title>Megaphylogeny resolves global patterns of mushroom evolution.</title>
        <authorList>
            <person name="Varga T."/>
            <person name="Krizsan K."/>
            <person name="Foldi C."/>
            <person name="Dima B."/>
            <person name="Sanchez-Garcia M."/>
            <person name="Sanchez-Ramirez S."/>
            <person name="Szollosi G.J."/>
            <person name="Szarkandi J.G."/>
            <person name="Papp V."/>
            <person name="Albert L."/>
            <person name="Andreopoulos W."/>
            <person name="Angelini C."/>
            <person name="Antonin V."/>
            <person name="Barry K.W."/>
            <person name="Bougher N.L."/>
            <person name="Buchanan P."/>
            <person name="Buyck B."/>
            <person name="Bense V."/>
            <person name="Catcheside P."/>
            <person name="Chovatia M."/>
            <person name="Cooper J."/>
            <person name="Damon W."/>
            <person name="Desjardin D."/>
            <person name="Finy P."/>
            <person name="Geml J."/>
            <person name="Haridas S."/>
            <person name="Hughes K."/>
            <person name="Justo A."/>
            <person name="Karasinski D."/>
            <person name="Kautmanova I."/>
            <person name="Kiss B."/>
            <person name="Kocsube S."/>
            <person name="Kotiranta H."/>
            <person name="LaButti K.M."/>
            <person name="Lechner B.E."/>
            <person name="Liimatainen K."/>
            <person name="Lipzen A."/>
            <person name="Lukacs Z."/>
            <person name="Mihaltcheva S."/>
            <person name="Morgado L.N."/>
            <person name="Niskanen T."/>
            <person name="Noordeloos M.E."/>
            <person name="Ohm R.A."/>
            <person name="Ortiz-Santana B."/>
            <person name="Ovrebo C."/>
            <person name="Racz N."/>
            <person name="Riley R."/>
            <person name="Savchenko A."/>
            <person name="Shiryaev A."/>
            <person name="Soop K."/>
            <person name="Spirin V."/>
            <person name="Szebenyi C."/>
            <person name="Tomsovsky M."/>
            <person name="Tulloss R.E."/>
            <person name="Uehling J."/>
            <person name="Grigoriev I.V."/>
            <person name="Vagvolgyi C."/>
            <person name="Papp T."/>
            <person name="Martin F.M."/>
            <person name="Miettinen O."/>
            <person name="Hibbett D.S."/>
            <person name="Nagy L.G."/>
        </authorList>
    </citation>
    <scope>NUCLEOTIDE SEQUENCE [LARGE SCALE GENOMIC DNA]</scope>
    <source>
        <strain evidence="2 3">FP101781</strain>
    </source>
</reference>
<dbReference type="EMBL" id="QPFP01000076">
    <property type="protein sequence ID" value="TEB23583.1"/>
    <property type="molecule type" value="Genomic_DNA"/>
</dbReference>
<sequence length="2058" mass="228481">MNIHRIQAPNTPVGRFKTYGRSHPIRAFRAEVVKGPEDSPDLQGKTTRQHLTFRALGQDLLTTRTMEADSPDLDQQVWVLRSWARTFSQQQLRNPPSLRKRASHGTSRTSRRPWTLLRASAVSGISTGQDRTLEGATPPIHKGSPWDLRGVKTSLDPTTGPSCLRDQDRTLEGATPPIHKGSPWDLRGVKTSLDPTTGPSCLRDQDRTLEGATPPIHKGSPWDLRGVKTSLDPTTGLRCLRDLTAQNRTLEGVTPLIRQGSPPDLQTVKAAQERHTLPSTHKGILCTLTWRIPSLIGPLQERSYVSPERILPQSSFSSNAGSGWARDTLQSSGVFSLRSNQVIPDLSAFVPFSEASDALGNISRAMADQMDPLVLEPQPVTAPPAFDPTLHGSPLDPVEDYTMKDDGAPFGVYPAPEHVDRTVAWALGETQSETITHARELLRESMVVKVLSLDKSTSRADSTETLQGAMGHHHSHSGARPSQLGDSLPDAPPPEPVPSAPAPVSQADRPARRSGQPLASNQAKKARLDDTPVNPPEAGPSRPPTAKQRKGKGRAVPSSSHGRDQPPKQQDVPFGPPNRDQSAGSARVPLIPMNEEERANRIQNLAQEALKILDAGGARVAKPPQLQREEIFHQELSLGSEIQPLLKKFQGSTPFIDWEGRVTLVGADLETFDRILQERKAKLSYVSWFHGFVVLKTPEGFTFFLSLLDRGTVFWFLGLCLAQGDVDNLATGLLLDPPAALRSGLGRVLKSCFYQARGALGNTKIPADPTRLHQYIPYLATRFFFDILDGKLTDSCAGAVWKRITHLEAASVLRSCWSFQKSGLFTHPDISKMKEANPLEVFGAVMKAFKTSNVYDLYLTPDQRYDIPEKWRRLSERASADNDDSADILASIIKERDEGTLLLPTKDKPYLETAKGLKKHFCSATMFLHFGSRAWEFCTTGHMAWFAKVWATQQLERVEKDLEEMEAGLAATGEAANTGGKDKDDNKGGEVEEKDSGKDKEDNEGGQIKEKDAGKNKEGGEEEKEEMGDEASRLINTTMIDVGVLMALIGLFGQVDFPVEYMLGALARALWSLKSRWVHKGVNAFSALTEYSYEWCDTLRLYLKCMIGIANEAIEYRNEWDGYMSFLSSLSTPEPQVQPFLQPSGRTRSRVPSSEACRSRLASPSTELEGMGVDIRLIQQASVARRFPDDLSDARALVDAGLLSELPPITRKGKAPEDSDVEIRARKTQLSKSLEETGFGSLKSLLAGTSSQFENLGPRPELSPLDPGKATTAQLEHPGHYEPVLWLPSFWRSESEGPAGWRTTPRERERVEGICVRINRILLLRTPVRRKGKERVEELKTRARAWMRRSCLRCAFDSVEGKHVSSPFAPNIVEAPAKSIRYSSQSWPTRSPQDTASHGAYASASSQSSSSHLSTVTIQFISRPERSFGPDPTCPSAQVPAFGFGRLGTVTDERGRRFISSPSRKPGDRPQAETYAARLTPQRPSREVDDSTLVAWRRVLSLIDGPMARGSQDRPSHHVMDKPLWSSELEPRITLRCRPLRLLRRCVQCQGFVLSADLASRESGSLPREKPRGRNSGVSRLSTAFQIASRRSSVSTTQEPPVSRMNAFTQIRGRETEGTRTVPTTPQKSHLPQTRTGRPLTRAQPVMSPEDFGLAAPFPQGLAQIIVDERSDPSGSPPQVATAGYSEYLPDLSPLSPMGPPLEEPSTLDFDDEFLRCLRLTSFRPETETSDFDLLLAMVRIFGHGITSQQFKQIVRQCRRCHNVCFRERRHWHRCNGRVLLTQADGFDLAGSLLTLEEHAGLSPFDLSRLLTRCVAYVRHIYMWFPASLFKQYQNQSLPVSHRSSRKVSKLGYVVFYTIYETGASSVNKHAFEEPSSDFLVNTRIRNCHDPRGNSPVSIFPPPCPPKFNPDRKPCKPEYPPAAGVWRSAEEYSDWQDRCAELRSKWEKDVAEWKALYRTGSDWEHGDSDEDFNENEADGLDNPRWGPHPTYAVSNDRGLGPDDAQMPSEQLMNILPPLLQVLVAYSDAQIQPTISNVFDALEEAKQGALRLRDKANDP</sequence>
<feature type="region of interest" description="Disordered" evidence="1">
    <location>
        <begin position="1253"/>
        <end position="1274"/>
    </location>
</feature>
<feature type="region of interest" description="Disordered" evidence="1">
    <location>
        <begin position="970"/>
        <end position="1029"/>
    </location>
</feature>
<feature type="compositionally biased region" description="Polar residues" evidence="1">
    <location>
        <begin position="1619"/>
        <end position="1636"/>
    </location>
</feature>
<feature type="compositionally biased region" description="Acidic residues" evidence="1">
    <location>
        <begin position="1020"/>
        <end position="1029"/>
    </location>
</feature>
<organism evidence="2 3">
    <name type="scientific">Coprinellus micaceus</name>
    <name type="common">Glistening ink-cap mushroom</name>
    <name type="synonym">Coprinus micaceus</name>
    <dbReference type="NCBI Taxonomy" id="71717"/>
    <lineage>
        <taxon>Eukaryota</taxon>
        <taxon>Fungi</taxon>
        <taxon>Dikarya</taxon>
        <taxon>Basidiomycota</taxon>
        <taxon>Agaricomycotina</taxon>
        <taxon>Agaricomycetes</taxon>
        <taxon>Agaricomycetidae</taxon>
        <taxon>Agaricales</taxon>
        <taxon>Agaricineae</taxon>
        <taxon>Psathyrellaceae</taxon>
        <taxon>Coprinellus</taxon>
    </lineage>
</organism>
<name>A0A4Y7SNU9_COPMI</name>
<feature type="compositionally biased region" description="Polar residues" evidence="1">
    <location>
        <begin position="1384"/>
        <end position="1395"/>
    </location>
</feature>
<feature type="compositionally biased region" description="Pro residues" evidence="1">
    <location>
        <begin position="490"/>
        <end position="501"/>
    </location>
</feature>
<feature type="compositionally biased region" description="Pro residues" evidence="1">
    <location>
        <begin position="533"/>
        <end position="543"/>
    </location>
</feature>
<comment type="caution">
    <text evidence="2">The sequence shown here is derived from an EMBL/GenBank/DDBJ whole genome shotgun (WGS) entry which is preliminary data.</text>
</comment>
<feature type="region of interest" description="Disordered" evidence="1">
    <location>
        <begin position="1614"/>
        <end position="1640"/>
    </location>
</feature>
<feature type="region of interest" description="Disordered" evidence="1">
    <location>
        <begin position="1384"/>
        <end position="1408"/>
    </location>
</feature>
<proteinExistence type="predicted"/>
<evidence type="ECO:0000256" key="1">
    <source>
        <dbReference type="SAM" id="MobiDB-lite"/>
    </source>
</evidence>
<evidence type="ECO:0000313" key="2">
    <source>
        <dbReference type="EMBL" id="TEB23583.1"/>
    </source>
</evidence>
<evidence type="ECO:0000313" key="3">
    <source>
        <dbReference type="Proteomes" id="UP000298030"/>
    </source>
</evidence>